<dbReference type="AlphaFoldDB" id="A0A4Y2UML3"/>
<dbReference type="EMBL" id="BGPR01038283">
    <property type="protein sequence ID" value="GBO14108.1"/>
    <property type="molecule type" value="Genomic_DNA"/>
</dbReference>
<keyword evidence="2" id="KW-1185">Reference proteome</keyword>
<gene>
    <name evidence="1" type="ORF">AVEN_210393_1</name>
</gene>
<evidence type="ECO:0000313" key="2">
    <source>
        <dbReference type="Proteomes" id="UP000499080"/>
    </source>
</evidence>
<protein>
    <submittedName>
        <fullName evidence="1">Uncharacterized protein</fullName>
    </submittedName>
</protein>
<name>A0A4Y2UML3_ARAVE</name>
<proteinExistence type="predicted"/>
<dbReference type="Proteomes" id="UP000499080">
    <property type="component" value="Unassembled WGS sequence"/>
</dbReference>
<accession>A0A4Y2UML3</accession>
<organism evidence="1 2">
    <name type="scientific">Araneus ventricosus</name>
    <name type="common">Orbweaver spider</name>
    <name type="synonym">Epeira ventricosa</name>
    <dbReference type="NCBI Taxonomy" id="182803"/>
    <lineage>
        <taxon>Eukaryota</taxon>
        <taxon>Metazoa</taxon>
        <taxon>Ecdysozoa</taxon>
        <taxon>Arthropoda</taxon>
        <taxon>Chelicerata</taxon>
        <taxon>Arachnida</taxon>
        <taxon>Araneae</taxon>
        <taxon>Araneomorphae</taxon>
        <taxon>Entelegynae</taxon>
        <taxon>Araneoidea</taxon>
        <taxon>Araneidae</taxon>
        <taxon>Araneus</taxon>
    </lineage>
</organism>
<evidence type="ECO:0000313" key="1">
    <source>
        <dbReference type="EMBL" id="GBO14108.1"/>
    </source>
</evidence>
<reference evidence="1 2" key="1">
    <citation type="journal article" date="2019" name="Sci. Rep.">
        <title>Orb-weaving spider Araneus ventricosus genome elucidates the spidroin gene catalogue.</title>
        <authorList>
            <person name="Kono N."/>
            <person name="Nakamura H."/>
            <person name="Ohtoshi R."/>
            <person name="Moran D.A.P."/>
            <person name="Shinohara A."/>
            <person name="Yoshida Y."/>
            <person name="Fujiwara M."/>
            <person name="Mori M."/>
            <person name="Tomita M."/>
            <person name="Arakawa K."/>
        </authorList>
    </citation>
    <scope>NUCLEOTIDE SEQUENCE [LARGE SCALE GENOMIC DNA]</scope>
</reference>
<comment type="caution">
    <text evidence="1">The sequence shown here is derived from an EMBL/GenBank/DDBJ whole genome shotgun (WGS) entry which is preliminary data.</text>
</comment>
<feature type="non-terminal residue" evidence="1">
    <location>
        <position position="58"/>
    </location>
</feature>
<sequence length="58" mass="6594">MTATATASSTEAVVLVPNHLATVRSPLKGGTYYHWWRGPKPHHYYTHRGSEFLLAYQH</sequence>